<dbReference type="InterPro" id="IPR045851">
    <property type="entry name" value="AMP-bd_C_sf"/>
</dbReference>
<dbReference type="InterPro" id="IPR020845">
    <property type="entry name" value="AMP-binding_CS"/>
</dbReference>
<dbReference type="Gene3D" id="3.40.50.12780">
    <property type="entry name" value="N-terminal domain of ligase-like"/>
    <property type="match status" value="1"/>
</dbReference>
<organism evidence="6 7">
    <name type="scientific">[Clostridium] celerecrescens 18A</name>
    <dbReference type="NCBI Taxonomy" id="1286362"/>
    <lineage>
        <taxon>Bacteria</taxon>
        <taxon>Bacillati</taxon>
        <taxon>Bacillota</taxon>
        <taxon>Clostridia</taxon>
        <taxon>Lachnospirales</taxon>
        <taxon>Lachnospiraceae</taxon>
        <taxon>Lacrimispora</taxon>
    </lineage>
</organism>
<dbReference type="GO" id="GO:0006631">
    <property type="term" value="P:fatty acid metabolic process"/>
    <property type="evidence" value="ECO:0007669"/>
    <property type="project" value="TreeGrafter"/>
</dbReference>
<name>A0A2M8Z883_9FIRM</name>
<evidence type="ECO:0000256" key="1">
    <source>
        <dbReference type="ARBA" id="ARBA00006432"/>
    </source>
</evidence>
<dbReference type="AlphaFoldDB" id="A0A2M8Z883"/>
<dbReference type="PANTHER" id="PTHR43201:SF5">
    <property type="entry name" value="MEDIUM-CHAIN ACYL-COA LIGASE ACSF2, MITOCHONDRIAL"/>
    <property type="match status" value="1"/>
</dbReference>
<comment type="similarity">
    <text evidence="1">Belongs to the ATP-dependent AMP-binding enzyme family.</text>
</comment>
<evidence type="ECO:0000313" key="6">
    <source>
        <dbReference type="EMBL" id="PJJ29640.1"/>
    </source>
</evidence>
<keyword evidence="3" id="KW-0812">Transmembrane</keyword>
<proteinExistence type="inferred from homology"/>
<dbReference type="RefSeq" id="WP_100306010.1">
    <property type="nucleotide sequence ID" value="NZ_PGET01000001.1"/>
</dbReference>
<reference evidence="6 7" key="1">
    <citation type="submission" date="2017-11" db="EMBL/GenBank/DDBJ databases">
        <title>Understudied soil microbes with underappreciated capabilities: Untangling the Clostridium saccharolyticum group.</title>
        <authorList>
            <person name="Leschine S."/>
        </authorList>
    </citation>
    <scope>NUCLEOTIDE SEQUENCE [LARGE SCALE GENOMIC DNA]</scope>
    <source>
        <strain evidence="6 7">18A</strain>
    </source>
</reference>
<feature type="domain" description="AMP-binding enzyme C-terminal" evidence="5">
    <location>
        <begin position="407"/>
        <end position="485"/>
    </location>
</feature>
<keyword evidence="3" id="KW-1133">Transmembrane helix</keyword>
<evidence type="ECO:0000259" key="5">
    <source>
        <dbReference type="Pfam" id="PF13193"/>
    </source>
</evidence>
<comment type="caution">
    <text evidence="6">The sequence shown here is derived from an EMBL/GenBank/DDBJ whole genome shotgun (WGS) entry which is preliminary data.</text>
</comment>
<dbReference type="Pfam" id="PF13193">
    <property type="entry name" value="AMP-binding_C"/>
    <property type="match status" value="1"/>
</dbReference>
<evidence type="ECO:0000313" key="7">
    <source>
        <dbReference type="Proteomes" id="UP000231092"/>
    </source>
</evidence>
<feature type="domain" description="AMP-dependent synthetase/ligase" evidence="4">
    <location>
        <begin position="13"/>
        <end position="357"/>
    </location>
</feature>
<dbReference type="CDD" id="cd04433">
    <property type="entry name" value="AFD_class_I"/>
    <property type="match status" value="1"/>
</dbReference>
<dbReference type="InterPro" id="IPR000873">
    <property type="entry name" value="AMP-dep_synth/lig_dom"/>
</dbReference>
<dbReference type="Pfam" id="PF00501">
    <property type="entry name" value="AMP-binding"/>
    <property type="match status" value="1"/>
</dbReference>
<protein>
    <submittedName>
        <fullName evidence="6">Long-chain acyl-CoA synthetase</fullName>
    </submittedName>
</protein>
<gene>
    <name evidence="6" type="ORF">H171_3195</name>
</gene>
<dbReference type="PANTHER" id="PTHR43201">
    <property type="entry name" value="ACYL-COA SYNTHETASE"/>
    <property type="match status" value="1"/>
</dbReference>
<accession>A0A2M8Z883</accession>
<keyword evidence="2" id="KW-0436">Ligase</keyword>
<evidence type="ECO:0000256" key="2">
    <source>
        <dbReference type="ARBA" id="ARBA00022598"/>
    </source>
</evidence>
<dbReference type="GO" id="GO:0031956">
    <property type="term" value="F:medium-chain fatty acid-CoA ligase activity"/>
    <property type="evidence" value="ECO:0007669"/>
    <property type="project" value="TreeGrafter"/>
</dbReference>
<dbReference type="Proteomes" id="UP000231092">
    <property type="component" value="Unassembled WGS sequence"/>
</dbReference>
<evidence type="ECO:0000256" key="3">
    <source>
        <dbReference type="SAM" id="Phobius"/>
    </source>
</evidence>
<dbReference type="Gene3D" id="3.30.300.30">
    <property type="match status" value="1"/>
</dbReference>
<dbReference type="OrthoDB" id="9803968at2"/>
<evidence type="ECO:0000259" key="4">
    <source>
        <dbReference type="Pfam" id="PF00501"/>
    </source>
</evidence>
<keyword evidence="3" id="KW-0472">Membrane</keyword>
<feature type="transmembrane region" description="Helical" evidence="3">
    <location>
        <begin position="190"/>
        <end position="213"/>
    </location>
</feature>
<dbReference type="EMBL" id="PGET01000001">
    <property type="protein sequence ID" value="PJJ29640.1"/>
    <property type="molecule type" value="Genomic_DNA"/>
</dbReference>
<dbReference type="SUPFAM" id="SSF56801">
    <property type="entry name" value="Acetyl-CoA synthetase-like"/>
    <property type="match status" value="1"/>
</dbReference>
<sequence length="494" mass="54904">MIRDLFMYQTNLKKQAIIDGDTSITLQDLVQKAAAIQACLPRNDWKIAAIFLPDGSDYIAALFGIFLLGKTAFPISARLTKHEVTPLLDQTSTDIIITSIRFRSFFDEIKSMDVPDLRVVYVEECLLGESMPVLSGNSPGPDEPIILLTTSGSTGRVKIVPLSERNVETSVLGYIDKMCFEEMDEKKIRYILAAPFSSAYGIMILCACLMKAFPIVLLKEDFTLDSFYKAVQENRVTHYEGGAMVPLLMEQTAGRPVPYDIHLLKYFGFGGSKVSGTTLKKLLTAYPGIQLWQGYGMTEAAPLITKCSKISLEKLDSVGKAIKGIKISIEADGEITDIPYTNGEILVKGPNVMSGYYKNEEETKKVLKHGYLYTGDLGYLDEDGYLYICGRKKNVIIVRGFNVYPEEVEACILNSLLVNDCVVYGETDPLGVETVCADIIPADPLARQEKIEEEIRAYCKAHLSGFKQPRKIQIVDAIRKTASGKNERRKGEQL</sequence>
<dbReference type="InterPro" id="IPR042099">
    <property type="entry name" value="ANL_N_sf"/>
</dbReference>
<dbReference type="InterPro" id="IPR025110">
    <property type="entry name" value="AMP-bd_C"/>
</dbReference>
<dbReference type="PROSITE" id="PS00455">
    <property type="entry name" value="AMP_BINDING"/>
    <property type="match status" value="1"/>
</dbReference>